<dbReference type="Proteomes" id="UP000887565">
    <property type="component" value="Unplaced"/>
</dbReference>
<sequence>MHSLIIKFSGFEGIVQFDATMTGKYQREIIGFVSPRGTALGSQHLGNRVRPSWGGWLPPITGMLFTIKKKMSVLEYENPKIFAALGAGTESKLHFVNLILIYFPTL</sequence>
<evidence type="ECO:0000313" key="1">
    <source>
        <dbReference type="Proteomes" id="UP000887565"/>
    </source>
</evidence>
<keyword evidence="1" id="KW-1185">Reference proteome</keyword>
<dbReference type="WBParaSite" id="nRc.2.0.1.t29389-RA">
    <property type="protein sequence ID" value="nRc.2.0.1.t29389-RA"/>
    <property type="gene ID" value="nRc.2.0.1.g29389"/>
</dbReference>
<accession>A0A915JTK8</accession>
<evidence type="ECO:0000313" key="2">
    <source>
        <dbReference type="WBParaSite" id="nRc.2.0.1.t29389-RA"/>
    </source>
</evidence>
<proteinExistence type="predicted"/>
<name>A0A915JTK8_ROMCU</name>
<protein>
    <submittedName>
        <fullName evidence="2">Uncharacterized protein</fullName>
    </submittedName>
</protein>
<dbReference type="AlphaFoldDB" id="A0A915JTK8"/>
<organism evidence="1 2">
    <name type="scientific">Romanomermis culicivorax</name>
    <name type="common">Nematode worm</name>
    <dbReference type="NCBI Taxonomy" id="13658"/>
    <lineage>
        <taxon>Eukaryota</taxon>
        <taxon>Metazoa</taxon>
        <taxon>Ecdysozoa</taxon>
        <taxon>Nematoda</taxon>
        <taxon>Enoplea</taxon>
        <taxon>Dorylaimia</taxon>
        <taxon>Mermithida</taxon>
        <taxon>Mermithoidea</taxon>
        <taxon>Mermithidae</taxon>
        <taxon>Romanomermis</taxon>
    </lineage>
</organism>
<reference evidence="2" key="1">
    <citation type="submission" date="2022-11" db="UniProtKB">
        <authorList>
            <consortium name="WormBaseParasite"/>
        </authorList>
    </citation>
    <scope>IDENTIFICATION</scope>
</reference>